<accession>A0ABS8WWD6</accession>
<name>A0ABS8WWD6_DATST</name>
<dbReference type="EMBL" id="JACEIK010012572">
    <property type="protein sequence ID" value="MCE3216176.1"/>
    <property type="molecule type" value="Genomic_DNA"/>
</dbReference>
<gene>
    <name evidence="1" type="ORF">HAX54_005240</name>
</gene>
<protein>
    <submittedName>
        <fullName evidence="1">Uncharacterized protein</fullName>
    </submittedName>
</protein>
<keyword evidence="2" id="KW-1185">Reference proteome</keyword>
<evidence type="ECO:0000313" key="2">
    <source>
        <dbReference type="Proteomes" id="UP000823775"/>
    </source>
</evidence>
<comment type="caution">
    <text evidence="1">The sequence shown here is derived from an EMBL/GenBank/DDBJ whole genome shotgun (WGS) entry which is preliminary data.</text>
</comment>
<dbReference type="Proteomes" id="UP000823775">
    <property type="component" value="Unassembled WGS sequence"/>
</dbReference>
<feature type="non-terminal residue" evidence="1">
    <location>
        <position position="96"/>
    </location>
</feature>
<organism evidence="1 2">
    <name type="scientific">Datura stramonium</name>
    <name type="common">Jimsonweed</name>
    <name type="synonym">Common thornapple</name>
    <dbReference type="NCBI Taxonomy" id="4076"/>
    <lineage>
        <taxon>Eukaryota</taxon>
        <taxon>Viridiplantae</taxon>
        <taxon>Streptophyta</taxon>
        <taxon>Embryophyta</taxon>
        <taxon>Tracheophyta</taxon>
        <taxon>Spermatophyta</taxon>
        <taxon>Magnoliopsida</taxon>
        <taxon>eudicotyledons</taxon>
        <taxon>Gunneridae</taxon>
        <taxon>Pentapetalae</taxon>
        <taxon>asterids</taxon>
        <taxon>lamiids</taxon>
        <taxon>Solanales</taxon>
        <taxon>Solanaceae</taxon>
        <taxon>Solanoideae</taxon>
        <taxon>Datureae</taxon>
        <taxon>Datura</taxon>
    </lineage>
</organism>
<reference evidence="1 2" key="1">
    <citation type="journal article" date="2021" name="BMC Genomics">
        <title>Datura genome reveals duplications of psychoactive alkaloid biosynthetic genes and high mutation rate following tissue culture.</title>
        <authorList>
            <person name="Rajewski A."/>
            <person name="Carter-House D."/>
            <person name="Stajich J."/>
            <person name="Litt A."/>
        </authorList>
    </citation>
    <scope>NUCLEOTIDE SEQUENCE [LARGE SCALE GENOMIC DNA]</scope>
    <source>
        <strain evidence="1">AR-01</strain>
    </source>
</reference>
<proteinExistence type="predicted"/>
<sequence length="96" mass="10531">MDDVAWWSTDGDSLVDISGFSDDGFAGEEEERKEKSGGVLDFSTQLSDFAGAGDGDSIGFWWFEDLSKKKIGREEERSGFIGEEDEAAVVRGVRRG</sequence>
<evidence type="ECO:0000313" key="1">
    <source>
        <dbReference type="EMBL" id="MCE3216176.1"/>
    </source>
</evidence>